<dbReference type="PANTHER" id="PTHR15712">
    <property type="entry name" value="ARMADILLO REPEAT CONTAINING PROTEIN"/>
    <property type="match status" value="1"/>
</dbReference>
<dbReference type="Pfam" id="PF04826">
    <property type="entry name" value="Arm_2"/>
    <property type="match status" value="1"/>
</dbReference>
<feature type="compositionally biased region" description="Polar residues" evidence="10">
    <location>
        <begin position="96"/>
        <end position="107"/>
    </location>
</feature>
<evidence type="ECO:0000256" key="8">
    <source>
        <dbReference type="ARBA" id="ARBA00023136"/>
    </source>
</evidence>
<keyword evidence="7" id="KW-0496">Mitochondrion</keyword>
<dbReference type="PANTHER" id="PTHR15712:SF23">
    <property type="entry name" value="ARMADILLO REPEAT CONTAINING 10"/>
    <property type="match status" value="1"/>
</dbReference>
<dbReference type="InterPro" id="IPR016024">
    <property type="entry name" value="ARM-type_fold"/>
</dbReference>
<dbReference type="GO" id="GO:0031966">
    <property type="term" value="C:mitochondrial membrane"/>
    <property type="evidence" value="ECO:0007669"/>
    <property type="project" value="UniProtKB-SubCell"/>
</dbReference>
<dbReference type="SUPFAM" id="SSF48371">
    <property type="entry name" value="ARM repeat"/>
    <property type="match status" value="1"/>
</dbReference>
<dbReference type="EMBL" id="CAXITT010000086">
    <property type="protein sequence ID" value="CAL1531359.1"/>
    <property type="molecule type" value="Genomic_DNA"/>
</dbReference>
<dbReference type="Proteomes" id="UP001497497">
    <property type="component" value="Unassembled WGS sequence"/>
</dbReference>
<keyword evidence="13" id="KW-1185">Reference proteome</keyword>
<dbReference type="InterPro" id="IPR051303">
    <property type="entry name" value="Armcx_regulator"/>
</dbReference>
<comment type="subcellular location">
    <subcellularLocation>
        <location evidence="1">Membrane</location>
        <topology evidence="1">Single-pass membrane protein</topology>
    </subcellularLocation>
    <subcellularLocation>
        <location evidence="2">Mitochondrion membrane</location>
    </subcellularLocation>
</comment>
<evidence type="ECO:0000313" key="12">
    <source>
        <dbReference type="EMBL" id="CAL1531359.1"/>
    </source>
</evidence>
<dbReference type="InterPro" id="IPR011989">
    <property type="entry name" value="ARM-like"/>
</dbReference>
<dbReference type="AlphaFoldDB" id="A0AAV2HF51"/>
<accession>A0AAV2HF51</accession>
<keyword evidence="4" id="KW-0812">Transmembrane</keyword>
<evidence type="ECO:0000256" key="2">
    <source>
        <dbReference type="ARBA" id="ARBA00004325"/>
    </source>
</evidence>
<organism evidence="12 13">
    <name type="scientific">Lymnaea stagnalis</name>
    <name type="common">Great pond snail</name>
    <name type="synonym">Helix stagnalis</name>
    <dbReference type="NCBI Taxonomy" id="6523"/>
    <lineage>
        <taxon>Eukaryota</taxon>
        <taxon>Metazoa</taxon>
        <taxon>Spiralia</taxon>
        <taxon>Lophotrochozoa</taxon>
        <taxon>Mollusca</taxon>
        <taxon>Gastropoda</taxon>
        <taxon>Heterobranchia</taxon>
        <taxon>Euthyneura</taxon>
        <taxon>Panpulmonata</taxon>
        <taxon>Hygrophila</taxon>
        <taxon>Lymnaeoidea</taxon>
        <taxon>Lymnaeidae</taxon>
        <taxon>Lymnaea</taxon>
    </lineage>
</organism>
<keyword evidence="6" id="KW-1133">Transmembrane helix</keyword>
<evidence type="ECO:0000256" key="9">
    <source>
        <dbReference type="PROSITE-ProRule" id="PRU00259"/>
    </source>
</evidence>
<evidence type="ECO:0000313" key="13">
    <source>
        <dbReference type="Proteomes" id="UP001497497"/>
    </source>
</evidence>
<evidence type="ECO:0000259" key="11">
    <source>
        <dbReference type="Pfam" id="PF04826"/>
    </source>
</evidence>
<evidence type="ECO:0000256" key="4">
    <source>
        <dbReference type="ARBA" id="ARBA00022692"/>
    </source>
</evidence>
<name>A0AAV2HF51_LYMST</name>
<evidence type="ECO:0000256" key="1">
    <source>
        <dbReference type="ARBA" id="ARBA00004167"/>
    </source>
</evidence>
<evidence type="ECO:0000256" key="7">
    <source>
        <dbReference type="ARBA" id="ARBA00023128"/>
    </source>
</evidence>
<comment type="caution">
    <text evidence="12">The sequence shown here is derived from an EMBL/GenBank/DDBJ whole genome shotgun (WGS) entry which is preliminary data.</text>
</comment>
<evidence type="ECO:0000256" key="6">
    <source>
        <dbReference type="ARBA" id="ARBA00022989"/>
    </source>
</evidence>
<gene>
    <name evidence="12" type="ORF">GSLYS_00005454001</name>
</gene>
<feature type="repeat" description="ARM" evidence="9">
    <location>
        <begin position="268"/>
        <end position="301"/>
    </location>
</feature>
<reference evidence="12 13" key="1">
    <citation type="submission" date="2024-04" db="EMBL/GenBank/DDBJ databases">
        <authorList>
            <consortium name="Genoscope - CEA"/>
            <person name="William W."/>
        </authorList>
    </citation>
    <scope>NUCLEOTIDE SEQUENCE [LARGE SCALE GENOMIC DNA]</scope>
</reference>
<evidence type="ECO:0000256" key="10">
    <source>
        <dbReference type="SAM" id="MobiDB-lite"/>
    </source>
</evidence>
<feature type="domain" description="Armadillo repeat-containing" evidence="11">
    <location>
        <begin position="183"/>
        <end position="383"/>
    </location>
</feature>
<feature type="region of interest" description="Disordered" evidence="10">
    <location>
        <begin position="29"/>
        <end position="118"/>
    </location>
</feature>
<keyword evidence="5" id="KW-0735">Signal-anchor</keyword>
<dbReference type="InterPro" id="IPR000225">
    <property type="entry name" value="Armadillo"/>
</dbReference>
<sequence>MVVIEPGDRNVNKQSETSIYSATVSEQLGFSQSEDMTISEDQDLATDVGEKFEEGTETTRKEEDEANFSVLDEDNTLVFGQDAIPDDDKSADGDASQEQDLSINNSGGQPGSGEKQLEDEPNAQVIPLHDPILTAASEAKSGNAKAGDIPQDSETFDPAEVAAVISKCQSSPMNITKADIFYLVDLLRQRNPELHSAVLDCLIRIAAFTHNIANIRESGCPEVIVQQVQEYCLAVTSGDGKAEKTLNSVCQVLTNLSMDPKTQEELGDAIPALIDLIQIRPFGDAIILSALRPLVNLSSEKTYHKMYRNLIPTLYQLLESGTHMAKVQSLKVLVNLSLDEDVVPYLLAAKAPPNLIEFLDRPTANDLILRAVTLIANIHTVIDTLQLTAASLPVDEKAASPETMYMALTGIDRLPTLRSKVFRLTRHEDEDVVYQASKLYNLISEPSA</sequence>
<feature type="compositionally biased region" description="Basic and acidic residues" evidence="10">
    <location>
        <begin position="48"/>
        <end position="63"/>
    </location>
</feature>
<dbReference type="PROSITE" id="PS50176">
    <property type="entry name" value="ARM_REPEAT"/>
    <property type="match status" value="1"/>
</dbReference>
<evidence type="ECO:0000256" key="5">
    <source>
        <dbReference type="ARBA" id="ARBA00022968"/>
    </source>
</evidence>
<proteinExistence type="inferred from homology"/>
<keyword evidence="8" id="KW-0472">Membrane</keyword>
<dbReference type="Gene3D" id="1.25.10.10">
    <property type="entry name" value="Leucine-rich Repeat Variant"/>
    <property type="match status" value="1"/>
</dbReference>
<dbReference type="InterPro" id="IPR006911">
    <property type="entry name" value="ARM-rpt_dom"/>
</dbReference>
<comment type="similarity">
    <text evidence="3">Belongs to the eutherian X-chromosome-specific Armcx family.</text>
</comment>
<protein>
    <recommendedName>
        <fullName evidence="11">Armadillo repeat-containing domain-containing protein</fullName>
    </recommendedName>
</protein>
<evidence type="ECO:0000256" key="3">
    <source>
        <dbReference type="ARBA" id="ARBA00010553"/>
    </source>
</evidence>